<name>A0A3A6PZX4_STRAG</name>
<evidence type="ECO:0000313" key="2">
    <source>
        <dbReference type="Proteomes" id="UP000256718"/>
    </source>
</evidence>
<accession>A0A3A6PZX4</accession>
<gene>
    <name evidence="1" type="ORF">C4618_11445</name>
</gene>
<evidence type="ECO:0000313" key="1">
    <source>
        <dbReference type="EMBL" id="RDY77376.1"/>
    </source>
</evidence>
<reference evidence="1 2" key="1">
    <citation type="journal article" date="2018" name="Emerg. Microbes Infect.">
        <title>Phenotypic and molecular analysis of nontypeable Group B streptococci: identification of cps2a and hybrid cps2a/cps5 Group B streptococcal capsule gene clusters.</title>
        <authorList>
            <person name="Alhhazmi A."/>
            <person name="Tyrrell G.J."/>
        </authorList>
    </citation>
    <scope>NUCLEOTIDE SEQUENCE [LARGE SCALE GENOMIC DNA]</scope>
    <source>
        <strain evidence="1 2">PLGBS17</strain>
    </source>
</reference>
<comment type="caution">
    <text evidence="1">The sequence shown here is derived from an EMBL/GenBank/DDBJ whole genome shotgun (WGS) entry which is preliminary data.</text>
</comment>
<sequence>MINNIFDNFFHYNKKKVGEQLLNWLIRKFVILSLIT</sequence>
<dbReference type="AlphaFoldDB" id="A0A3A6PZX4"/>
<dbReference type="Proteomes" id="UP000256718">
    <property type="component" value="Unassembled WGS sequence"/>
</dbReference>
<organism evidence="1 2">
    <name type="scientific">Streptococcus agalactiae</name>
    <dbReference type="NCBI Taxonomy" id="1311"/>
    <lineage>
        <taxon>Bacteria</taxon>
        <taxon>Bacillati</taxon>
        <taxon>Bacillota</taxon>
        <taxon>Bacilli</taxon>
        <taxon>Lactobacillales</taxon>
        <taxon>Streptococcaceae</taxon>
        <taxon>Streptococcus</taxon>
    </lineage>
</organism>
<proteinExistence type="predicted"/>
<protein>
    <submittedName>
        <fullName evidence="1">Uncharacterized protein</fullName>
    </submittedName>
</protein>
<dbReference type="EMBL" id="QHGZ01000227">
    <property type="protein sequence ID" value="RDY77376.1"/>
    <property type="molecule type" value="Genomic_DNA"/>
</dbReference>